<evidence type="ECO:0000256" key="2">
    <source>
        <dbReference type="ARBA" id="ARBA00022679"/>
    </source>
</evidence>
<evidence type="ECO:0000256" key="1">
    <source>
        <dbReference type="ARBA" id="ARBA00022527"/>
    </source>
</evidence>
<feature type="binding site" evidence="6">
    <location>
        <position position="40"/>
    </location>
    <ligand>
        <name>ATP</name>
        <dbReference type="ChEBI" id="CHEBI:30616"/>
    </ligand>
</feature>
<evidence type="ECO:0000313" key="9">
    <source>
        <dbReference type="EMBL" id="ELA45894.1"/>
    </source>
</evidence>
<reference evidence="10" key="1">
    <citation type="submission" date="2011-03" db="EMBL/GenBank/DDBJ databases">
        <title>The genome sequence of Vavraia culicis strain floridensis.</title>
        <authorList>
            <consortium name="The Broad Institute Genome Sequencing Platform"/>
            <person name="Cuomo C."/>
            <person name="Becnel J."/>
            <person name="Sanscrainte N."/>
            <person name="Young S.K."/>
            <person name="Zeng Q."/>
            <person name="Gargeya S."/>
            <person name="Fitzgerald M."/>
            <person name="Haas B."/>
            <person name="Abouelleil A."/>
            <person name="Alvarado L."/>
            <person name="Arachchi H.M."/>
            <person name="Berlin A."/>
            <person name="Chapman S.B."/>
            <person name="Gearin G."/>
            <person name="Goldberg J."/>
            <person name="Griggs A."/>
            <person name="Gujja S."/>
            <person name="Hansen M."/>
            <person name="Heiman D."/>
            <person name="Howarth C."/>
            <person name="Larimer J."/>
            <person name="Lui A."/>
            <person name="MacDonald P.J.P."/>
            <person name="McCowen C."/>
            <person name="Montmayeur A."/>
            <person name="Murphy C."/>
            <person name="Neiman D."/>
            <person name="Pearson M."/>
            <person name="Priest M."/>
            <person name="Roberts A."/>
            <person name="Saif S."/>
            <person name="Shea T."/>
            <person name="Sisk P."/>
            <person name="Stolte C."/>
            <person name="Sykes S."/>
            <person name="Wortman J."/>
            <person name="Nusbaum C."/>
            <person name="Birren B."/>
        </authorList>
    </citation>
    <scope>NUCLEOTIDE SEQUENCE [LARGE SCALE GENOMIC DNA]</scope>
    <source>
        <strain evidence="10">floridensis</strain>
    </source>
</reference>
<evidence type="ECO:0000256" key="6">
    <source>
        <dbReference type="PROSITE-ProRule" id="PRU10141"/>
    </source>
</evidence>
<gene>
    <name evidence="9" type="ORF">VCUG_02619</name>
</gene>
<feature type="domain" description="Protein kinase" evidence="8">
    <location>
        <begin position="11"/>
        <end position="464"/>
    </location>
</feature>
<proteinExistence type="inferred from homology"/>
<dbReference type="InterPro" id="IPR000719">
    <property type="entry name" value="Prot_kinase_dom"/>
</dbReference>
<organism evidence="9 10">
    <name type="scientific">Vavraia culicis (isolate floridensis)</name>
    <name type="common">Microsporidian parasite</name>
    <dbReference type="NCBI Taxonomy" id="948595"/>
    <lineage>
        <taxon>Eukaryota</taxon>
        <taxon>Fungi</taxon>
        <taxon>Fungi incertae sedis</taxon>
        <taxon>Microsporidia</taxon>
        <taxon>Pleistophoridae</taxon>
        <taxon>Vavraia</taxon>
    </lineage>
</organism>
<dbReference type="RefSeq" id="XP_008075627.1">
    <property type="nucleotide sequence ID" value="XM_008077436.1"/>
</dbReference>
<dbReference type="OrthoDB" id="2191713at2759"/>
<dbReference type="Proteomes" id="UP000011081">
    <property type="component" value="Unassembled WGS sequence"/>
</dbReference>
<dbReference type="Gene3D" id="1.10.510.10">
    <property type="entry name" value="Transferase(Phosphotransferase) domain 1"/>
    <property type="match status" value="2"/>
</dbReference>
<keyword evidence="1 7" id="KW-0723">Serine/threonine-protein kinase</keyword>
<accession>L2GQL1</accession>
<dbReference type="InterPro" id="IPR011009">
    <property type="entry name" value="Kinase-like_dom_sf"/>
</dbReference>
<dbReference type="SMART" id="SM00220">
    <property type="entry name" value="S_TKc"/>
    <property type="match status" value="1"/>
</dbReference>
<evidence type="ECO:0000256" key="3">
    <source>
        <dbReference type="ARBA" id="ARBA00022741"/>
    </source>
</evidence>
<evidence type="ECO:0000256" key="7">
    <source>
        <dbReference type="RuleBase" id="RU000304"/>
    </source>
</evidence>
<dbReference type="VEuPathDB" id="MicrosporidiaDB:VCUG_02619"/>
<dbReference type="SUPFAM" id="SSF56112">
    <property type="entry name" value="Protein kinase-like (PK-like)"/>
    <property type="match status" value="1"/>
</dbReference>
<dbReference type="InterPro" id="IPR008271">
    <property type="entry name" value="Ser/Thr_kinase_AS"/>
</dbReference>
<protein>
    <submittedName>
        <fullName evidence="9">PEK protein kinase</fullName>
    </submittedName>
</protein>
<dbReference type="FunCoup" id="L2GQL1">
    <property type="interactions" value="98"/>
</dbReference>
<dbReference type="EMBL" id="GL877489">
    <property type="protein sequence ID" value="ELA45894.1"/>
    <property type="molecule type" value="Genomic_DNA"/>
</dbReference>
<dbReference type="GO" id="GO:0004674">
    <property type="term" value="F:protein serine/threonine kinase activity"/>
    <property type="evidence" value="ECO:0007669"/>
    <property type="project" value="UniProtKB-KW"/>
</dbReference>
<evidence type="ECO:0000256" key="4">
    <source>
        <dbReference type="ARBA" id="ARBA00022777"/>
    </source>
</evidence>
<dbReference type="AlphaFoldDB" id="L2GQL1"/>
<dbReference type="InParanoid" id="L2GQL1"/>
<dbReference type="PROSITE" id="PS00108">
    <property type="entry name" value="PROTEIN_KINASE_ST"/>
    <property type="match status" value="1"/>
</dbReference>
<keyword evidence="3 6" id="KW-0547">Nucleotide-binding</keyword>
<evidence type="ECO:0000313" key="10">
    <source>
        <dbReference type="Proteomes" id="UP000011081"/>
    </source>
</evidence>
<dbReference type="Pfam" id="PF00069">
    <property type="entry name" value="Pkinase"/>
    <property type="match status" value="1"/>
</dbReference>
<evidence type="ECO:0000256" key="5">
    <source>
        <dbReference type="ARBA" id="ARBA00022840"/>
    </source>
</evidence>
<keyword evidence="5 6" id="KW-0067">ATP-binding</keyword>
<name>L2GQL1_VAVCU</name>
<dbReference type="Gene3D" id="3.30.200.20">
    <property type="entry name" value="Phosphorylase Kinase, domain 1"/>
    <property type="match status" value="1"/>
</dbReference>
<dbReference type="HOGENOM" id="CLU_479109_0_0_1"/>
<comment type="similarity">
    <text evidence="7">Belongs to the protein kinase superfamily.</text>
</comment>
<dbReference type="PANTHER" id="PTHR11584:SF369">
    <property type="entry name" value="MITOGEN-ACTIVATED PROTEIN KINASE KINASE KINASE 19-RELATED"/>
    <property type="match status" value="1"/>
</dbReference>
<dbReference type="GO" id="GO:0005524">
    <property type="term" value="F:ATP binding"/>
    <property type="evidence" value="ECO:0007669"/>
    <property type="project" value="UniProtKB-UniRule"/>
</dbReference>
<dbReference type="PROSITE" id="PS50011">
    <property type="entry name" value="PROTEIN_KINASE_DOM"/>
    <property type="match status" value="1"/>
</dbReference>
<dbReference type="PROSITE" id="PS00107">
    <property type="entry name" value="PROTEIN_KINASE_ATP"/>
    <property type="match status" value="1"/>
</dbReference>
<evidence type="ECO:0000259" key="8">
    <source>
        <dbReference type="PROSITE" id="PS50011"/>
    </source>
</evidence>
<keyword evidence="4 9" id="KW-0418">Kinase</keyword>
<keyword evidence="10" id="KW-1185">Reference proteome</keyword>
<dbReference type="InterPro" id="IPR017441">
    <property type="entry name" value="Protein_kinase_ATP_BS"/>
</dbReference>
<sequence>MTLKDNYWRDFKFTQKLGQGTHASVYKMMNVHTGQHFALKEINLCCQEDVHNECLPRHITHKNIIKYTKLFMSERPEQLKDVITGDNDEQACSLDMGKLRDRMSALNEHSIFSDSLGSLKAQGCEKRFYYMVCDYCEFTLSEFIAKRNELFFYGKDLKGMLDELSVDAIQDDKKLQRRENDVVLINRTKGYLNEHRTNNRSWHRYSNGERRSVEESNRAFCKTGTFHTSVHNVKKPSSELNDKNLYEPAFDTVKKPNNNVNSTLEQKEHQNVIYFDTGDLFTQEYKKRCNRFLKCSANVLMYQNKYFYLYNSSIINYQNKKCINRHFIALLFKDIVRGILYLHSNNIFHCDIKSNNILLKHETVLVPKISDFGLRRGMKCKNCHYKDVYDCGILYFEMLCPVKTVMEMDILRTRLKNTGELPEWFVDTYGEEAEIIKRCMSKRRTGAIDARHLFKRMIELCKRI</sequence>
<keyword evidence="2" id="KW-0808">Transferase</keyword>
<dbReference type="PANTHER" id="PTHR11584">
    <property type="entry name" value="SERINE/THREONINE PROTEIN KINASE"/>
    <property type="match status" value="1"/>
</dbReference>
<dbReference type="OMA" id="HNECLPR"/>
<dbReference type="STRING" id="948595.L2GQL1"/>
<dbReference type="GeneID" id="19880479"/>